<sequence>MIDVKAGDIVIPQSFYSKKEEKYICKIVVISDATASYDLEEIERIKREHEEYKKDK</sequence>
<reference evidence="1" key="1">
    <citation type="journal article" date="2021" name="Proc. Natl. Acad. Sci. U.S.A.">
        <title>A Catalog of Tens of Thousands of Viruses from Human Metagenomes Reveals Hidden Associations with Chronic Diseases.</title>
        <authorList>
            <person name="Tisza M.J."/>
            <person name="Buck C.B."/>
        </authorList>
    </citation>
    <scope>NUCLEOTIDE SEQUENCE</scope>
    <source>
        <strain evidence="1">Ct9pU4</strain>
    </source>
</reference>
<protein>
    <submittedName>
        <fullName evidence="1">Uncharacterized protein</fullName>
    </submittedName>
</protein>
<accession>A0A8S5RAW0</accession>
<dbReference type="EMBL" id="BK059087">
    <property type="protein sequence ID" value="DAE28512.1"/>
    <property type="molecule type" value="Genomic_DNA"/>
</dbReference>
<name>A0A8S5RAW0_9VIRU</name>
<evidence type="ECO:0000313" key="1">
    <source>
        <dbReference type="EMBL" id="DAE28512.1"/>
    </source>
</evidence>
<proteinExistence type="predicted"/>
<organism evidence="1">
    <name type="scientific">virus sp. ct9pU4</name>
    <dbReference type="NCBI Taxonomy" id="2828248"/>
    <lineage>
        <taxon>Viruses</taxon>
    </lineage>
</organism>